<feature type="region of interest" description="Disordered" evidence="2">
    <location>
        <begin position="111"/>
        <end position="138"/>
    </location>
</feature>
<protein>
    <recommendedName>
        <fullName evidence="3">FAF domain-containing protein</fullName>
    </recommendedName>
</protein>
<dbReference type="EMBL" id="JAUJYN010000002">
    <property type="protein sequence ID" value="KAK1278184.1"/>
    <property type="molecule type" value="Genomic_DNA"/>
</dbReference>
<evidence type="ECO:0000259" key="3">
    <source>
        <dbReference type="Pfam" id="PF11250"/>
    </source>
</evidence>
<dbReference type="PANTHER" id="PTHR33155:SF75">
    <property type="entry name" value="OS02G0750800 PROTEIN"/>
    <property type="match status" value="1"/>
</dbReference>
<name>A0AAV9BQ10_ACOGR</name>
<dbReference type="AlphaFoldDB" id="A0AAV9BQ10"/>
<organism evidence="4 5">
    <name type="scientific">Acorus gramineus</name>
    <name type="common">Dwarf sweet flag</name>
    <dbReference type="NCBI Taxonomy" id="55184"/>
    <lineage>
        <taxon>Eukaryota</taxon>
        <taxon>Viridiplantae</taxon>
        <taxon>Streptophyta</taxon>
        <taxon>Embryophyta</taxon>
        <taxon>Tracheophyta</taxon>
        <taxon>Spermatophyta</taxon>
        <taxon>Magnoliopsida</taxon>
        <taxon>Liliopsida</taxon>
        <taxon>Acoraceae</taxon>
        <taxon>Acorus</taxon>
    </lineage>
</organism>
<dbReference type="InterPro" id="IPR021410">
    <property type="entry name" value="FAF"/>
</dbReference>
<evidence type="ECO:0000313" key="4">
    <source>
        <dbReference type="EMBL" id="KAK1278184.1"/>
    </source>
</evidence>
<evidence type="ECO:0000256" key="2">
    <source>
        <dbReference type="SAM" id="MobiDB-lite"/>
    </source>
</evidence>
<keyword evidence="5" id="KW-1185">Reference proteome</keyword>
<feature type="region of interest" description="Disordered" evidence="2">
    <location>
        <begin position="1"/>
        <end position="49"/>
    </location>
</feature>
<sequence length="138" mass="15614">MAINSDSDQIHCESDIETSEEEEEEESEEEEERGCTATGRRRDKRFPPPIPFLARTGHLTCHMPWTLHRTYGDDGRLVIREVIDESGGYYFRARRSNGRLTLHLVHLVRSPPPPPFSDEGRAVDDPGLDAAAAKNITK</sequence>
<comment type="similarity">
    <text evidence="1">Belongs to the fantastic four family.</text>
</comment>
<reference evidence="4" key="1">
    <citation type="journal article" date="2023" name="Nat. Commun.">
        <title>Diploid and tetraploid genomes of Acorus and the evolution of monocots.</title>
        <authorList>
            <person name="Ma L."/>
            <person name="Liu K.W."/>
            <person name="Li Z."/>
            <person name="Hsiao Y.Y."/>
            <person name="Qi Y."/>
            <person name="Fu T."/>
            <person name="Tang G.D."/>
            <person name="Zhang D."/>
            <person name="Sun W.H."/>
            <person name="Liu D.K."/>
            <person name="Li Y."/>
            <person name="Chen G.Z."/>
            <person name="Liu X.D."/>
            <person name="Liao X.Y."/>
            <person name="Jiang Y.T."/>
            <person name="Yu X."/>
            <person name="Hao Y."/>
            <person name="Huang J."/>
            <person name="Zhao X.W."/>
            <person name="Ke S."/>
            <person name="Chen Y.Y."/>
            <person name="Wu W.L."/>
            <person name="Hsu J.L."/>
            <person name="Lin Y.F."/>
            <person name="Huang M.D."/>
            <person name="Li C.Y."/>
            <person name="Huang L."/>
            <person name="Wang Z.W."/>
            <person name="Zhao X."/>
            <person name="Zhong W.Y."/>
            <person name="Peng D.H."/>
            <person name="Ahmad S."/>
            <person name="Lan S."/>
            <person name="Zhang J.S."/>
            <person name="Tsai W.C."/>
            <person name="Van de Peer Y."/>
            <person name="Liu Z.J."/>
        </authorList>
    </citation>
    <scope>NUCLEOTIDE SEQUENCE</scope>
    <source>
        <strain evidence="4">SCP</strain>
    </source>
</reference>
<proteinExistence type="inferred from homology"/>
<gene>
    <name evidence="4" type="ORF">QJS04_geneDACA020161</name>
</gene>
<dbReference type="Pfam" id="PF11250">
    <property type="entry name" value="FAF"/>
    <property type="match status" value="1"/>
</dbReference>
<dbReference type="InterPro" id="IPR046431">
    <property type="entry name" value="FAF_dom"/>
</dbReference>
<evidence type="ECO:0000313" key="5">
    <source>
        <dbReference type="Proteomes" id="UP001179952"/>
    </source>
</evidence>
<dbReference type="Proteomes" id="UP001179952">
    <property type="component" value="Unassembled WGS sequence"/>
</dbReference>
<comment type="caution">
    <text evidence="4">The sequence shown here is derived from an EMBL/GenBank/DDBJ whole genome shotgun (WGS) entry which is preliminary data.</text>
</comment>
<dbReference type="PANTHER" id="PTHR33155">
    <property type="entry name" value="FANTASTIC FOUR-LIKE PROTEIN (DUF3049)"/>
    <property type="match status" value="1"/>
</dbReference>
<reference evidence="4" key="2">
    <citation type="submission" date="2023-06" db="EMBL/GenBank/DDBJ databases">
        <authorList>
            <person name="Ma L."/>
            <person name="Liu K.-W."/>
            <person name="Li Z."/>
            <person name="Hsiao Y.-Y."/>
            <person name="Qi Y."/>
            <person name="Fu T."/>
            <person name="Tang G."/>
            <person name="Zhang D."/>
            <person name="Sun W.-H."/>
            <person name="Liu D.-K."/>
            <person name="Li Y."/>
            <person name="Chen G.-Z."/>
            <person name="Liu X.-D."/>
            <person name="Liao X.-Y."/>
            <person name="Jiang Y.-T."/>
            <person name="Yu X."/>
            <person name="Hao Y."/>
            <person name="Huang J."/>
            <person name="Zhao X.-W."/>
            <person name="Ke S."/>
            <person name="Chen Y.-Y."/>
            <person name="Wu W.-L."/>
            <person name="Hsu J.-L."/>
            <person name="Lin Y.-F."/>
            <person name="Huang M.-D."/>
            <person name="Li C.-Y."/>
            <person name="Huang L."/>
            <person name="Wang Z.-W."/>
            <person name="Zhao X."/>
            <person name="Zhong W.-Y."/>
            <person name="Peng D.-H."/>
            <person name="Ahmad S."/>
            <person name="Lan S."/>
            <person name="Zhang J.-S."/>
            <person name="Tsai W.-C."/>
            <person name="Van De Peer Y."/>
            <person name="Liu Z.-J."/>
        </authorList>
    </citation>
    <scope>NUCLEOTIDE SEQUENCE</scope>
    <source>
        <strain evidence="4">SCP</strain>
        <tissue evidence="4">Leaves</tissue>
    </source>
</reference>
<evidence type="ECO:0000256" key="1">
    <source>
        <dbReference type="ARBA" id="ARBA00008690"/>
    </source>
</evidence>
<feature type="compositionally biased region" description="Acidic residues" evidence="2">
    <location>
        <begin position="15"/>
        <end position="32"/>
    </location>
</feature>
<accession>A0AAV9BQ10</accession>
<feature type="domain" description="FAF" evidence="3">
    <location>
        <begin position="45"/>
        <end position="104"/>
    </location>
</feature>